<protein>
    <submittedName>
        <fullName evidence="1">Uncharacterized protein</fullName>
    </submittedName>
</protein>
<sequence>MAAKSGVVKMKMTCAAMAAGPRGISTSQNWPKNITLASHRMEVRIACRMLRRERFSETNEAWLWEATSIESDGEVPDRH</sequence>
<organism evidence="1 2">
    <name type="scientific">Dichomitus squalens (strain LYAD-421)</name>
    <name type="common">Western red white-rot fungus</name>
    <dbReference type="NCBI Taxonomy" id="732165"/>
    <lineage>
        <taxon>Eukaryota</taxon>
        <taxon>Fungi</taxon>
        <taxon>Dikarya</taxon>
        <taxon>Basidiomycota</taxon>
        <taxon>Agaricomycotina</taxon>
        <taxon>Agaricomycetes</taxon>
        <taxon>Polyporales</taxon>
        <taxon>Polyporaceae</taxon>
        <taxon>Dichomitus</taxon>
    </lineage>
</organism>
<dbReference type="RefSeq" id="XP_007371308.1">
    <property type="nucleotide sequence ID" value="XM_007371246.1"/>
</dbReference>
<dbReference type="GeneID" id="18836932"/>
<dbReference type="KEGG" id="dsq:DICSQDRAFT_150665"/>
<reference evidence="1 2" key="1">
    <citation type="journal article" date="2012" name="Science">
        <title>The Paleozoic origin of enzymatic lignin decomposition reconstructed from 31 fungal genomes.</title>
        <authorList>
            <person name="Floudas D."/>
            <person name="Binder M."/>
            <person name="Riley R."/>
            <person name="Barry K."/>
            <person name="Blanchette R.A."/>
            <person name="Henrissat B."/>
            <person name="Martinez A.T."/>
            <person name="Otillar R."/>
            <person name="Spatafora J.W."/>
            <person name="Yadav J.S."/>
            <person name="Aerts A."/>
            <person name="Benoit I."/>
            <person name="Boyd A."/>
            <person name="Carlson A."/>
            <person name="Copeland A."/>
            <person name="Coutinho P.M."/>
            <person name="de Vries R.P."/>
            <person name="Ferreira P."/>
            <person name="Findley K."/>
            <person name="Foster B."/>
            <person name="Gaskell J."/>
            <person name="Glotzer D."/>
            <person name="Gorecki P."/>
            <person name="Heitman J."/>
            <person name="Hesse C."/>
            <person name="Hori C."/>
            <person name="Igarashi K."/>
            <person name="Jurgens J.A."/>
            <person name="Kallen N."/>
            <person name="Kersten P."/>
            <person name="Kohler A."/>
            <person name="Kuees U."/>
            <person name="Kumar T.K.A."/>
            <person name="Kuo A."/>
            <person name="LaButti K."/>
            <person name="Larrondo L.F."/>
            <person name="Lindquist E."/>
            <person name="Ling A."/>
            <person name="Lombard V."/>
            <person name="Lucas S."/>
            <person name="Lundell T."/>
            <person name="Martin R."/>
            <person name="McLaughlin D.J."/>
            <person name="Morgenstern I."/>
            <person name="Morin E."/>
            <person name="Murat C."/>
            <person name="Nagy L.G."/>
            <person name="Nolan M."/>
            <person name="Ohm R.A."/>
            <person name="Patyshakuliyeva A."/>
            <person name="Rokas A."/>
            <person name="Ruiz-Duenas F.J."/>
            <person name="Sabat G."/>
            <person name="Salamov A."/>
            <person name="Samejima M."/>
            <person name="Schmutz J."/>
            <person name="Slot J.C."/>
            <person name="St John F."/>
            <person name="Stenlid J."/>
            <person name="Sun H."/>
            <person name="Sun S."/>
            <person name="Syed K."/>
            <person name="Tsang A."/>
            <person name="Wiebenga A."/>
            <person name="Young D."/>
            <person name="Pisabarro A."/>
            <person name="Eastwood D.C."/>
            <person name="Martin F."/>
            <person name="Cullen D."/>
            <person name="Grigoriev I.V."/>
            <person name="Hibbett D.S."/>
        </authorList>
    </citation>
    <scope>NUCLEOTIDE SEQUENCE [LARGE SCALE GENOMIC DNA]</scope>
    <source>
        <strain evidence="1 2">LYAD-421 SS1</strain>
    </source>
</reference>
<dbReference type="AlphaFoldDB" id="R7SII3"/>
<accession>R7SII3</accession>
<name>R7SII3_DICSQ</name>
<dbReference type="EMBL" id="JH719490">
    <property type="protein sequence ID" value="EJF55959.1"/>
    <property type="molecule type" value="Genomic_DNA"/>
</dbReference>
<dbReference type="HOGENOM" id="CLU_2605991_0_0_1"/>
<dbReference type="Proteomes" id="UP000053319">
    <property type="component" value="Unassembled WGS sequence"/>
</dbReference>
<evidence type="ECO:0000313" key="2">
    <source>
        <dbReference type="Proteomes" id="UP000053319"/>
    </source>
</evidence>
<proteinExistence type="predicted"/>
<gene>
    <name evidence="1" type="ORF">DICSQDRAFT_150665</name>
</gene>
<evidence type="ECO:0000313" key="1">
    <source>
        <dbReference type="EMBL" id="EJF55959.1"/>
    </source>
</evidence>